<sequence length="179" mass="19843">MILRRVGDTVLAQWWAPARGVLAMRLDIVVALGMTRGVVWSGYMDRGIASVGLLCSMETSLEGNVEIRVSIDMYVLALGRRERRDDRQSKGVIFTRFVGGDFSLWMALGDVLVGFIRGEVVSSMFTRRVCEESGDEGLLSIDEELREAGVTSKANVVADALSRKKWVKPKRVQAMAMTI</sequence>
<proteinExistence type="predicted"/>
<accession>A0ABQ5BZK0</accession>
<gene>
    <name evidence="1" type="ORF">Tco_0890253</name>
</gene>
<comment type="caution">
    <text evidence="1">The sequence shown here is derived from an EMBL/GenBank/DDBJ whole genome shotgun (WGS) entry which is preliminary data.</text>
</comment>
<dbReference type="Proteomes" id="UP001151760">
    <property type="component" value="Unassembled WGS sequence"/>
</dbReference>
<evidence type="ECO:0000313" key="2">
    <source>
        <dbReference type="Proteomes" id="UP001151760"/>
    </source>
</evidence>
<reference evidence="1" key="2">
    <citation type="submission" date="2022-01" db="EMBL/GenBank/DDBJ databases">
        <authorList>
            <person name="Yamashiro T."/>
            <person name="Shiraishi A."/>
            <person name="Satake H."/>
            <person name="Nakayama K."/>
        </authorList>
    </citation>
    <scope>NUCLEOTIDE SEQUENCE</scope>
</reference>
<keyword evidence="2" id="KW-1185">Reference proteome</keyword>
<protein>
    <submittedName>
        <fullName evidence="1">Uncharacterized protein</fullName>
    </submittedName>
</protein>
<reference evidence="1" key="1">
    <citation type="journal article" date="2022" name="Int. J. Mol. Sci.">
        <title>Draft Genome of Tanacetum Coccineum: Genomic Comparison of Closely Related Tanacetum-Family Plants.</title>
        <authorList>
            <person name="Yamashiro T."/>
            <person name="Shiraishi A."/>
            <person name="Nakayama K."/>
            <person name="Satake H."/>
        </authorList>
    </citation>
    <scope>NUCLEOTIDE SEQUENCE</scope>
</reference>
<organism evidence="1 2">
    <name type="scientific">Tanacetum coccineum</name>
    <dbReference type="NCBI Taxonomy" id="301880"/>
    <lineage>
        <taxon>Eukaryota</taxon>
        <taxon>Viridiplantae</taxon>
        <taxon>Streptophyta</taxon>
        <taxon>Embryophyta</taxon>
        <taxon>Tracheophyta</taxon>
        <taxon>Spermatophyta</taxon>
        <taxon>Magnoliopsida</taxon>
        <taxon>eudicotyledons</taxon>
        <taxon>Gunneridae</taxon>
        <taxon>Pentapetalae</taxon>
        <taxon>asterids</taxon>
        <taxon>campanulids</taxon>
        <taxon>Asterales</taxon>
        <taxon>Asteraceae</taxon>
        <taxon>Asteroideae</taxon>
        <taxon>Anthemideae</taxon>
        <taxon>Anthemidinae</taxon>
        <taxon>Tanacetum</taxon>
    </lineage>
</organism>
<dbReference type="EMBL" id="BQNB010013792">
    <property type="protein sequence ID" value="GJT20316.1"/>
    <property type="molecule type" value="Genomic_DNA"/>
</dbReference>
<name>A0ABQ5BZK0_9ASTR</name>
<evidence type="ECO:0000313" key="1">
    <source>
        <dbReference type="EMBL" id="GJT20316.1"/>
    </source>
</evidence>